<feature type="compositionally biased region" description="Basic residues" evidence="1">
    <location>
        <begin position="1"/>
        <end position="15"/>
    </location>
</feature>
<evidence type="ECO:0000313" key="4">
    <source>
        <dbReference type="Proteomes" id="UP000523007"/>
    </source>
</evidence>
<sequence length="57" mass="5997">MASRKKSGRPRGSGRGKHDIPRTPTRDPGPTGNVGCWVVVIALACIALVVVLLEVFG</sequence>
<feature type="compositionally biased region" description="Basic and acidic residues" evidence="1">
    <location>
        <begin position="16"/>
        <end position="25"/>
    </location>
</feature>
<keyword evidence="2" id="KW-0812">Transmembrane</keyword>
<dbReference type="EMBL" id="JACHJT010000002">
    <property type="protein sequence ID" value="MBB4934974.1"/>
    <property type="molecule type" value="Genomic_DNA"/>
</dbReference>
<evidence type="ECO:0000256" key="1">
    <source>
        <dbReference type="SAM" id="MobiDB-lite"/>
    </source>
</evidence>
<evidence type="ECO:0000313" key="3">
    <source>
        <dbReference type="EMBL" id="MBB4934974.1"/>
    </source>
</evidence>
<name>A0A7W7RN03_9ACTN</name>
<dbReference type="Proteomes" id="UP000523007">
    <property type="component" value="Unassembled WGS sequence"/>
</dbReference>
<accession>A0A7W7RN03</accession>
<organism evidence="3 4">
    <name type="scientific">Lipingzhangella halophila</name>
    <dbReference type="NCBI Taxonomy" id="1783352"/>
    <lineage>
        <taxon>Bacteria</taxon>
        <taxon>Bacillati</taxon>
        <taxon>Actinomycetota</taxon>
        <taxon>Actinomycetes</taxon>
        <taxon>Streptosporangiales</taxon>
        <taxon>Nocardiopsidaceae</taxon>
        <taxon>Lipingzhangella</taxon>
    </lineage>
</organism>
<keyword evidence="2" id="KW-1133">Transmembrane helix</keyword>
<proteinExistence type="predicted"/>
<keyword evidence="2" id="KW-0472">Membrane</keyword>
<keyword evidence="4" id="KW-1185">Reference proteome</keyword>
<dbReference type="AlphaFoldDB" id="A0A7W7RN03"/>
<feature type="transmembrane region" description="Helical" evidence="2">
    <location>
        <begin position="34"/>
        <end position="56"/>
    </location>
</feature>
<reference evidence="3 4" key="1">
    <citation type="submission" date="2020-08" db="EMBL/GenBank/DDBJ databases">
        <title>Sequencing the genomes of 1000 actinobacteria strains.</title>
        <authorList>
            <person name="Klenk H.-P."/>
        </authorList>
    </citation>
    <scope>NUCLEOTIDE SEQUENCE [LARGE SCALE GENOMIC DNA]</scope>
    <source>
        <strain evidence="3 4">DSM 102030</strain>
    </source>
</reference>
<evidence type="ECO:0000256" key="2">
    <source>
        <dbReference type="SAM" id="Phobius"/>
    </source>
</evidence>
<feature type="region of interest" description="Disordered" evidence="1">
    <location>
        <begin position="1"/>
        <end position="31"/>
    </location>
</feature>
<gene>
    <name evidence="3" type="ORF">F4561_005868</name>
</gene>
<protein>
    <submittedName>
        <fullName evidence="3">Uncharacterized protein</fullName>
    </submittedName>
</protein>
<comment type="caution">
    <text evidence="3">The sequence shown here is derived from an EMBL/GenBank/DDBJ whole genome shotgun (WGS) entry which is preliminary data.</text>
</comment>
<dbReference type="RefSeq" id="WP_184584749.1">
    <property type="nucleotide sequence ID" value="NZ_JACHJT010000002.1"/>
</dbReference>